<gene>
    <name evidence="1" type="ORF">HELGO_WM861</name>
</gene>
<accession>A0A6S6TJ13</accession>
<protein>
    <submittedName>
        <fullName evidence="1">Uncharacterized protein</fullName>
    </submittedName>
</protein>
<evidence type="ECO:0000313" key="1">
    <source>
        <dbReference type="EMBL" id="CAA6823001.1"/>
    </source>
</evidence>
<reference evidence="1" key="1">
    <citation type="submission" date="2020-01" db="EMBL/GenBank/DDBJ databases">
        <authorList>
            <person name="Meier V. D."/>
            <person name="Meier V D."/>
        </authorList>
    </citation>
    <scope>NUCLEOTIDE SEQUENCE</scope>
    <source>
        <strain evidence="1">HLG_WM_MAG_01</strain>
    </source>
</reference>
<proteinExistence type="predicted"/>
<dbReference type="EMBL" id="CACVAS010000117">
    <property type="protein sequence ID" value="CAA6823001.1"/>
    <property type="molecule type" value="Genomic_DNA"/>
</dbReference>
<name>A0A6S6TJ13_9BACT</name>
<sequence length="246" mass="29240">MGTQSIVTGRIVISDDIEQARELIKTFEADEYYPCIRTEMFSLGVKGSYYYDEQVITFGATYKAVEYDWKEFILKFEHILRNINFDTAKIQLETEFLGTYDFFWKKKINREKFERKEKLIETEEWYFGFGNRSMFGLLDSDSDEPVFSMEEFTYPISFNDSEVKAYNLLIKNIDHQKIGIKQYPYKWGLNVVKLHHTARAILLIKSFENELDFGFDEHFDKNGSSVFNNKKMYIVLNRELSEINHP</sequence>
<organism evidence="1">
    <name type="scientific">uncultured Sulfurovum sp</name>
    <dbReference type="NCBI Taxonomy" id="269237"/>
    <lineage>
        <taxon>Bacteria</taxon>
        <taxon>Pseudomonadati</taxon>
        <taxon>Campylobacterota</taxon>
        <taxon>Epsilonproteobacteria</taxon>
        <taxon>Campylobacterales</taxon>
        <taxon>Sulfurovaceae</taxon>
        <taxon>Sulfurovum</taxon>
        <taxon>environmental samples</taxon>
    </lineage>
</organism>
<dbReference type="AlphaFoldDB" id="A0A6S6TJ13"/>